<dbReference type="Proteomes" id="UP001153069">
    <property type="component" value="Unassembled WGS sequence"/>
</dbReference>
<sequence>MVIDSFAFLAWVAVIAMELWVGHRPAGSTTNTIAWGLLAAAVILLVLAGHSTYFWFGVTTAMFGSGLLLLSGRFLPGMDLILSQDQAKAIRTHHMGRHLYRIWSVSAHAIPIYSIPVAFLWSVSNAKEDKDYFGYEIAHYLVAGILIYGPLVGLPLFVLPKGWENPTLYHQKYEGTILFIFGVSVYIPLHLVHVLLAPKGLTAEDYDHENILLIWGFSGLAAILLANQGIKTDIHGAFPPFCIYLMLQGHAGMGMDTDAGQVYMALHTLFRNAHIVGALCRLMGRPVEATLIFFLIAWDGPNAPYWISTWYAKHFANPSYADDPDYHVAKVVTSVLLAVTIMLYSVHVACAGAMRSVLDEDEEVEFQPLGQKDVDTVLDSNTSDEEDNRTIFVK</sequence>
<evidence type="ECO:0000313" key="4">
    <source>
        <dbReference type="Proteomes" id="UP001153069"/>
    </source>
</evidence>
<name>A0A9N8E3Q3_9STRA</name>
<reference evidence="3" key="1">
    <citation type="submission" date="2020-06" db="EMBL/GenBank/DDBJ databases">
        <authorList>
            <consortium name="Plant Systems Biology data submission"/>
        </authorList>
    </citation>
    <scope>NUCLEOTIDE SEQUENCE</scope>
    <source>
        <strain evidence="3">D6</strain>
    </source>
</reference>
<evidence type="ECO:0000256" key="2">
    <source>
        <dbReference type="SAM" id="Phobius"/>
    </source>
</evidence>
<organism evidence="3 4">
    <name type="scientific">Seminavis robusta</name>
    <dbReference type="NCBI Taxonomy" id="568900"/>
    <lineage>
        <taxon>Eukaryota</taxon>
        <taxon>Sar</taxon>
        <taxon>Stramenopiles</taxon>
        <taxon>Ochrophyta</taxon>
        <taxon>Bacillariophyta</taxon>
        <taxon>Bacillariophyceae</taxon>
        <taxon>Bacillariophycidae</taxon>
        <taxon>Naviculales</taxon>
        <taxon>Naviculaceae</taxon>
        <taxon>Seminavis</taxon>
    </lineage>
</organism>
<feature type="transmembrane region" description="Helical" evidence="2">
    <location>
        <begin position="102"/>
        <end position="122"/>
    </location>
</feature>
<feature type="transmembrane region" description="Helical" evidence="2">
    <location>
        <begin position="327"/>
        <end position="346"/>
    </location>
</feature>
<feature type="region of interest" description="Disordered" evidence="1">
    <location>
        <begin position="375"/>
        <end position="394"/>
    </location>
</feature>
<evidence type="ECO:0000313" key="3">
    <source>
        <dbReference type="EMBL" id="CAB9511610.1"/>
    </source>
</evidence>
<feature type="transmembrane region" description="Helical" evidence="2">
    <location>
        <begin position="289"/>
        <end position="307"/>
    </location>
</feature>
<dbReference type="AlphaFoldDB" id="A0A9N8E3Q3"/>
<keyword evidence="2" id="KW-0472">Membrane</keyword>
<feature type="transmembrane region" description="Helical" evidence="2">
    <location>
        <begin position="34"/>
        <end position="56"/>
    </location>
</feature>
<keyword evidence="2" id="KW-1133">Transmembrane helix</keyword>
<feature type="transmembrane region" description="Helical" evidence="2">
    <location>
        <begin position="62"/>
        <end position="82"/>
    </location>
</feature>
<feature type="transmembrane region" description="Helical" evidence="2">
    <location>
        <begin position="177"/>
        <end position="198"/>
    </location>
</feature>
<feature type="transmembrane region" description="Helical" evidence="2">
    <location>
        <begin position="6"/>
        <end position="22"/>
    </location>
</feature>
<accession>A0A9N8E3Q3</accession>
<proteinExistence type="predicted"/>
<gene>
    <name evidence="3" type="ORF">SEMRO_493_G154060.1</name>
</gene>
<feature type="transmembrane region" description="Helical" evidence="2">
    <location>
        <begin position="137"/>
        <end position="157"/>
    </location>
</feature>
<dbReference type="EMBL" id="CAICTM010000492">
    <property type="protein sequence ID" value="CAB9511610.1"/>
    <property type="molecule type" value="Genomic_DNA"/>
</dbReference>
<keyword evidence="2" id="KW-0812">Transmembrane</keyword>
<comment type="caution">
    <text evidence="3">The sequence shown here is derived from an EMBL/GenBank/DDBJ whole genome shotgun (WGS) entry which is preliminary data.</text>
</comment>
<keyword evidence="4" id="KW-1185">Reference proteome</keyword>
<protein>
    <submittedName>
        <fullName evidence="3">Uncharacterized protein</fullName>
    </submittedName>
</protein>
<evidence type="ECO:0000256" key="1">
    <source>
        <dbReference type="SAM" id="MobiDB-lite"/>
    </source>
</evidence>